<feature type="compositionally biased region" description="Polar residues" evidence="1">
    <location>
        <begin position="7"/>
        <end position="20"/>
    </location>
</feature>
<proteinExistence type="predicted"/>
<keyword evidence="3" id="KW-1185">Reference proteome</keyword>
<evidence type="ECO:0000313" key="3">
    <source>
        <dbReference type="Proteomes" id="UP000240760"/>
    </source>
</evidence>
<sequence length="186" mass="20415">MRLARTRPSSGTLLVPLSSNPPARLSVGRLSLFSSHPHHSSHSSLLSSRGRLAEILDKPGTRQQQPRSWGATSSSALLCSPRLRHDRSDRQSSNQSIPRATSAVPRNSFLCRPLALRICCETSQSTAACIFVCIFLTPSHAPTPPAASRPEPFRFLLLPLESVAFLHLATDNLHFFLFSSFFQSPS</sequence>
<evidence type="ECO:0000313" key="2">
    <source>
        <dbReference type="EMBL" id="PTB76884.1"/>
    </source>
</evidence>
<reference evidence="2 3" key="1">
    <citation type="submission" date="2016-07" db="EMBL/GenBank/DDBJ databases">
        <title>Multiple horizontal gene transfer events from other fungi enriched the ability of initially mycotrophic Trichoderma (Ascomycota) to feed on dead plant biomass.</title>
        <authorList>
            <consortium name="DOE Joint Genome Institute"/>
            <person name="Aerts A."/>
            <person name="Atanasova L."/>
            <person name="Chenthamara K."/>
            <person name="Zhang J."/>
            <person name="Grujic M."/>
            <person name="Henrissat B."/>
            <person name="Kuo A."/>
            <person name="Salamov A."/>
            <person name="Lipzen A."/>
            <person name="Labutti K."/>
            <person name="Barry K."/>
            <person name="Miao Y."/>
            <person name="Rahimi M.J."/>
            <person name="Shen Q."/>
            <person name="Grigoriev I.V."/>
            <person name="Kubicek C.P."/>
            <person name="Druzhinina I.S."/>
        </authorList>
    </citation>
    <scope>NUCLEOTIDE SEQUENCE [LARGE SCALE GENOMIC DNA]</scope>
    <source>
        <strain evidence="2 3">ATCC 18648</strain>
    </source>
</reference>
<accession>A0A2T4C5T4</accession>
<name>A0A2T4C5T4_TRILO</name>
<dbReference type="Proteomes" id="UP000240760">
    <property type="component" value="Unassembled WGS sequence"/>
</dbReference>
<dbReference type="EMBL" id="KZ679131">
    <property type="protein sequence ID" value="PTB76884.1"/>
    <property type="molecule type" value="Genomic_DNA"/>
</dbReference>
<protein>
    <submittedName>
        <fullName evidence="2">Uncharacterized protein</fullName>
    </submittedName>
</protein>
<gene>
    <name evidence="2" type="ORF">M440DRAFT_1237410</name>
</gene>
<feature type="region of interest" description="Disordered" evidence="1">
    <location>
        <begin position="1"/>
        <end position="20"/>
    </location>
</feature>
<organism evidence="2 3">
    <name type="scientific">Trichoderma longibrachiatum ATCC 18648</name>
    <dbReference type="NCBI Taxonomy" id="983965"/>
    <lineage>
        <taxon>Eukaryota</taxon>
        <taxon>Fungi</taxon>
        <taxon>Dikarya</taxon>
        <taxon>Ascomycota</taxon>
        <taxon>Pezizomycotina</taxon>
        <taxon>Sordariomycetes</taxon>
        <taxon>Hypocreomycetidae</taxon>
        <taxon>Hypocreales</taxon>
        <taxon>Hypocreaceae</taxon>
        <taxon>Trichoderma</taxon>
    </lineage>
</organism>
<evidence type="ECO:0000256" key="1">
    <source>
        <dbReference type="SAM" id="MobiDB-lite"/>
    </source>
</evidence>
<dbReference type="AlphaFoldDB" id="A0A2T4C5T4"/>